<keyword evidence="1" id="KW-0472">Membrane</keyword>
<keyword evidence="1" id="KW-0812">Transmembrane</keyword>
<comment type="caution">
    <text evidence="2">The sequence shown here is derived from an EMBL/GenBank/DDBJ whole genome shotgun (WGS) entry which is preliminary data.</text>
</comment>
<evidence type="ECO:0000256" key="1">
    <source>
        <dbReference type="SAM" id="Phobius"/>
    </source>
</evidence>
<accession>A0A4Y8KM45</accession>
<proteinExistence type="predicted"/>
<sequence>MRARAQLASTLDAIELKLNVPKQLRITKRRIHVALLRLGNDNPTALAGIALGAAASVGTVVWLGARAVLSNRS</sequence>
<dbReference type="AlphaFoldDB" id="A0A4Y8KM45"/>
<organism evidence="2 3">
    <name type="scientific">Cryobacterium psychrophilum</name>
    <dbReference type="NCBI Taxonomy" id="41988"/>
    <lineage>
        <taxon>Bacteria</taxon>
        <taxon>Bacillati</taxon>
        <taxon>Actinomycetota</taxon>
        <taxon>Actinomycetes</taxon>
        <taxon>Micrococcales</taxon>
        <taxon>Microbacteriaceae</taxon>
        <taxon>Cryobacterium</taxon>
    </lineage>
</organism>
<dbReference type="Proteomes" id="UP000298218">
    <property type="component" value="Unassembled WGS sequence"/>
</dbReference>
<dbReference type="EMBL" id="SOHQ01000031">
    <property type="protein sequence ID" value="TFD77554.1"/>
    <property type="molecule type" value="Genomic_DNA"/>
</dbReference>
<reference evidence="2 3" key="1">
    <citation type="submission" date="2019-03" db="EMBL/GenBank/DDBJ databases">
        <title>Genomics of glacier-inhabiting Cryobacterium strains.</title>
        <authorList>
            <person name="Liu Q."/>
            <person name="Xin Y.-H."/>
        </authorList>
    </citation>
    <scope>NUCLEOTIDE SEQUENCE [LARGE SCALE GENOMIC DNA]</scope>
    <source>
        <strain evidence="2 3">CGMCC 1.4292</strain>
    </source>
</reference>
<gene>
    <name evidence="2" type="ORF">E3T53_11850</name>
</gene>
<evidence type="ECO:0000313" key="2">
    <source>
        <dbReference type="EMBL" id="TFD77554.1"/>
    </source>
</evidence>
<name>A0A4Y8KM45_9MICO</name>
<keyword evidence="1" id="KW-1133">Transmembrane helix</keyword>
<evidence type="ECO:0008006" key="4">
    <source>
        <dbReference type="Google" id="ProtNLM"/>
    </source>
</evidence>
<dbReference type="OrthoDB" id="5126074at2"/>
<keyword evidence="3" id="KW-1185">Reference proteome</keyword>
<evidence type="ECO:0000313" key="3">
    <source>
        <dbReference type="Proteomes" id="UP000298218"/>
    </source>
</evidence>
<feature type="transmembrane region" description="Helical" evidence="1">
    <location>
        <begin position="45"/>
        <end position="69"/>
    </location>
</feature>
<protein>
    <recommendedName>
        <fullName evidence="4">DUF3618 domain-containing protein</fullName>
    </recommendedName>
</protein>